<dbReference type="InterPro" id="IPR036770">
    <property type="entry name" value="Ankyrin_rpt-contain_sf"/>
</dbReference>
<dbReference type="PANTHER" id="PTHR24123">
    <property type="entry name" value="ANKYRIN REPEAT-CONTAINING"/>
    <property type="match status" value="1"/>
</dbReference>
<feature type="compositionally biased region" description="Polar residues" evidence="4">
    <location>
        <begin position="407"/>
        <end position="417"/>
    </location>
</feature>
<keyword evidence="2 3" id="KW-0040">ANK repeat</keyword>
<evidence type="ECO:0000256" key="1">
    <source>
        <dbReference type="ARBA" id="ARBA00022737"/>
    </source>
</evidence>
<feature type="compositionally biased region" description="Polar residues" evidence="4">
    <location>
        <begin position="10"/>
        <end position="27"/>
    </location>
</feature>
<feature type="region of interest" description="Disordered" evidence="4">
    <location>
        <begin position="593"/>
        <end position="613"/>
    </location>
</feature>
<reference evidence="5" key="1">
    <citation type="submission" date="2021-11" db="EMBL/GenBank/DDBJ databases">
        <authorList>
            <person name="Herlambang A."/>
            <person name="Guo Y."/>
            <person name="Takashima Y."/>
            <person name="Nishizawa T."/>
        </authorList>
    </citation>
    <scope>NUCLEOTIDE SEQUENCE</scope>
    <source>
        <strain evidence="5">E1425</strain>
    </source>
</reference>
<feature type="repeat" description="ANK" evidence="3">
    <location>
        <begin position="216"/>
        <end position="248"/>
    </location>
</feature>
<feature type="compositionally biased region" description="Basic residues" evidence="4">
    <location>
        <begin position="29"/>
        <end position="41"/>
    </location>
</feature>
<evidence type="ECO:0008006" key="7">
    <source>
        <dbReference type="Google" id="ProtNLM"/>
    </source>
</evidence>
<dbReference type="PROSITE" id="PS50088">
    <property type="entry name" value="ANK_REPEAT"/>
    <property type="match status" value="2"/>
</dbReference>
<dbReference type="SUPFAM" id="SSF48403">
    <property type="entry name" value="Ankyrin repeat"/>
    <property type="match status" value="1"/>
</dbReference>
<dbReference type="InterPro" id="IPR002110">
    <property type="entry name" value="Ankyrin_rpt"/>
</dbReference>
<feature type="compositionally biased region" description="Basic and acidic residues" evidence="4">
    <location>
        <begin position="596"/>
        <end position="609"/>
    </location>
</feature>
<feature type="compositionally biased region" description="Basic and acidic residues" evidence="4">
    <location>
        <begin position="286"/>
        <end position="312"/>
    </location>
</feature>
<organism evidence="5 6">
    <name type="scientific">Entomortierella parvispora</name>
    <dbReference type="NCBI Taxonomy" id="205924"/>
    <lineage>
        <taxon>Eukaryota</taxon>
        <taxon>Fungi</taxon>
        <taxon>Fungi incertae sedis</taxon>
        <taxon>Mucoromycota</taxon>
        <taxon>Mortierellomycotina</taxon>
        <taxon>Mortierellomycetes</taxon>
        <taxon>Mortierellales</taxon>
        <taxon>Mortierellaceae</taxon>
        <taxon>Entomortierella</taxon>
    </lineage>
</organism>
<evidence type="ECO:0000256" key="2">
    <source>
        <dbReference type="ARBA" id="ARBA00023043"/>
    </source>
</evidence>
<feature type="compositionally biased region" description="Polar residues" evidence="4">
    <location>
        <begin position="378"/>
        <end position="397"/>
    </location>
</feature>
<dbReference type="OrthoDB" id="194358at2759"/>
<dbReference type="AlphaFoldDB" id="A0A9P3H2L9"/>
<keyword evidence="6" id="KW-1185">Reference proteome</keyword>
<feature type="compositionally biased region" description="Polar residues" evidence="4">
    <location>
        <begin position="316"/>
        <end position="332"/>
    </location>
</feature>
<feature type="region of interest" description="Disordered" evidence="4">
    <location>
        <begin position="281"/>
        <end position="533"/>
    </location>
</feature>
<accession>A0A9P3H2L9</accession>
<evidence type="ECO:0000313" key="5">
    <source>
        <dbReference type="EMBL" id="GJJ68986.1"/>
    </source>
</evidence>
<dbReference type="SMART" id="SM00248">
    <property type="entry name" value="ANK"/>
    <property type="match status" value="4"/>
</dbReference>
<comment type="caution">
    <text evidence="5">The sequence shown here is derived from an EMBL/GenBank/DDBJ whole genome shotgun (WGS) entry which is preliminary data.</text>
</comment>
<feature type="compositionally biased region" description="Polar residues" evidence="4">
    <location>
        <begin position="677"/>
        <end position="692"/>
    </location>
</feature>
<feature type="repeat" description="ANK" evidence="3">
    <location>
        <begin position="167"/>
        <end position="200"/>
    </location>
</feature>
<evidence type="ECO:0000256" key="3">
    <source>
        <dbReference type="PROSITE-ProRule" id="PRU00023"/>
    </source>
</evidence>
<feature type="region of interest" description="Disordered" evidence="4">
    <location>
        <begin position="650"/>
        <end position="692"/>
    </location>
</feature>
<dbReference type="PROSITE" id="PS50297">
    <property type="entry name" value="ANK_REP_REGION"/>
    <property type="match status" value="2"/>
</dbReference>
<reference evidence="5" key="2">
    <citation type="journal article" date="2022" name="Microbiol. Resour. Announc.">
        <title>Whole-Genome Sequence of Entomortierella parvispora E1425, a Mucoromycotan Fungus Associated with Burkholderiaceae-Related Endosymbiotic Bacteria.</title>
        <authorList>
            <person name="Herlambang A."/>
            <person name="Guo Y."/>
            <person name="Takashima Y."/>
            <person name="Narisawa K."/>
            <person name="Ohta H."/>
            <person name="Nishizawa T."/>
        </authorList>
    </citation>
    <scope>NUCLEOTIDE SEQUENCE</scope>
    <source>
        <strain evidence="5">E1425</strain>
    </source>
</reference>
<dbReference type="EMBL" id="BQFW01000002">
    <property type="protein sequence ID" value="GJJ68986.1"/>
    <property type="molecule type" value="Genomic_DNA"/>
</dbReference>
<sequence>MAALRAMLQLRSNSQPSALLPSQQPTYHSHNHHSHHSRRQKYQPEAPSSTSSSIHKNNSNSNTSSTMTVTYKNSHNTNSSNNSSVSSVHSVSTGSLHHGHSAFGAAAAAVVAATQHHHHSPTQKSPSSSKKQAPFQNLGLHSGAALGNLGLVKFALDNGQPIDSVVNGVSAIHAACCSNANVAVVLFLIERGADVNARRLPRKHSNEKGVQTVGTTGSTPLHFAAANGCLTVVDILLRHGAIVDMTDKYGSSPLSVAAARNHPEVASLLRQYSAMQRGVQDLTPELETKDPIAERRVSADRSSRSSHERDSRSQSPLQSATRPLPPSTTTRVPGQRRISLPSIVEGPSSPNMSAPPRQSCDFGRLPHSTEPLAKSATFIRSTPSVPTRNYSKSTATSPFKPEDRSSGSKSPLPTSATRTKKGSPGRTSMQRSHTSHGTYLTAPEPHSSVKRRRSMDFLSPQPASASTVNRRKSFDQLSAMTNKDPKTRRSSDASTDSQGTASSGTAGSLRTVDTAASDPPSENSFEEHDGAKYAQVHSMSRPIDSGTASINPSPLTRSVSQPVLENLRPYRPVTFATEPAVRQSLDIQMLMSNQQRQERQSMDIPRNDSDPDLSQQLYRRRTMQENGQPKMVTIPRNLSIGPTIEVLAASGSEESVPRHRTSTSSSVSLQEAAPRHSTGSYSSTQSNLSFSGSATVSGRLSRMWSSSGKENGPSAGNWNVGEFAEASGEAAAQGLVRSKSSMLNRLSGIWSRR</sequence>
<feature type="compositionally biased region" description="Low complexity" evidence="4">
    <location>
        <begin position="48"/>
        <end position="114"/>
    </location>
</feature>
<proteinExistence type="predicted"/>
<feature type="region of interest" description="Disordered" evidence="4">
    <location>
        <begin position="1"/>
        <end position="135"/>
    </location>
</feature>
<feature type="compositionally biased region" description="Low complexity" evidence="4">
    <location>
        <begin position="492"/>
        <end position="508"/>
    </location>
</feature>
<evidence type="ECO:0000313" key="6">
    <source>
        <dbReference type="Proteomes" id="UP000827284"/>
    </source>
</evidence>
<dbReference type="Pfam" id="PF00023">
    <property type="entry name" value="Ank"/>
    <property type="match status" value="1"/>
</dbReference>
<dbReference type="Pfam" id="PF12796">
    <property type="entry name" value="Ank_2"/>
    <property type="match status" value="1"/>
</dbReference>
<dbReference type="PANTHER" id="PTHR24123:SF138">
    <property type="entry name" value="NACHT DOMAIN-CONTAINING PROTEIN"/>
    <property type="match status" value="1"/>
</dbReference>
<feature type="compositionally biased region" description="Low complexity" evidence="4">
    <location>
        <begin position="122"/>
        <end position="132"/>
    </location>
</feature>
<feature type="compositionally biased region" description="Polar residues" evidence="4">
    <location>
        <begin position="425"/>
        <end position="438"/>
    </location>
</feature>
<evidence type="ECO:0000256" key="4">
    <source>
        <dbReference type="SAM" id="MobiDB-lite"/>
    </source>
</evidence>
<gene>
    <name evidence="5" type="ORF">EMPS_01332</name>
</gene>
<name>A0A9P3H2L9_9FUNG</name>
<keyword evidence="1" id="KW-0677">Repeat</keyword>
<dbReference type="Gene3D" id="1.25.40.20">
    <property type="entry name" value="Ankyrin repeat-containing domain"/>
    <property type="match status" value="1"/>
</dbReference>
<protein>
    <recommendedName>
        <fullName evidence="7">Ankyrin</fullName>
    </recommendedName>
</protein>
<dbReference type="Proteomes" id="UP000827284">
    <property type="component" value="Unassembled WGS sequence"/>
</dbReference>
<dbReference type="InterPro" id="IPR051165">
    <property type="entry name" value="Multifunctional_ANK_Repeat"/>
</dbReference>